<dbReference type="NCBIfam" id="TIGR00059">
    <property type="entry name" value="L17"/>
    <property type="match status" value="1"/>
</dbReference>
<accession>A0A4T0FIN7</accession>
<evidence type="ECO:0000256" key="4">
    <source>
        <dbReference type="RuleBase" id="RU000660"/>
    </source>
</evidence>
<keyword evidence="3 4" id="KW-0687">Ribonucleoprotein</keyword>
<dbReference type="InterPro" id="IPR000456">
    <property type="entry name" value="Ribosomal_bL17"/>
</dbReference>
<dbReference type="Gene3D" id="3.90.1030.10">
    <property type="entry name" value="Ribosomal protein L17"/>
    <property type="match status" value="1"/>
</dbReference>
<dbReference type="GO" id="GO:0003735">
    <property type="term" value="F:structural constituent of ribosome"/>
    <property type="evidence" value="ECO:0007669"/>
    <property type="project" value="InterPro"/>
</dbReference>
<keyword evidence="7" id="KW-1185">Reference proteome</keyword>
<dbReference type="InterPro" id="IPR036373">
    <property type="entry name" value="Ribosomal_bL17_sf"/>
</dbReference>
<dbReference type="AlphaFoldDB" id="A0A4T0FIN7"/>
<dbReference type="Proteomes" id="UP000310189">
    <property type="component" value="Unassembled WGS sequence"/>
</dbReference>
<feature type="region of interest" description="Disordered" evidence="5">
    <location>
        <begin position="194"/>
        <end position="234"/>
    </location>
</feature>
<dbReference type="GO" id="GO:0006412">
    <property type="term" value="P:translation"/>
    <property type="evidence" value="ECO:0007669"/>
    <property type="project" value="InterPro"/>
</dbReference>
<evidence type="ECO:0000313" key="7">
    <source>
        <dbReference type="Proteomes" id="UP000310189"/>
    </source>
</evidence>
<comment type="similarity">
    <text evidence="1 4">Belongs to the bacterial ribosomal protein bL17 family.</text>
</comment>
<dbReference type="PANTHER" id="PTHR14413:SF16">
    <property type="entry name" value="LARGE RIBOSOMAL SUBUNIT PROTEIN BL17M"/>
    <property type="match status" value="1"/>
</dbReference>
<dbReference type="PROSITE" id="PS01167">
    <property type="entry name" value="RIBOSOMAL_L17"/>
    <property type="match status" value="1"/>
</dbReference>
<dbReference type="GO" id="GO:0005762">
    <property type="term" value="C:mitochondrial large ribosomal subunit"/>
    <property type="evidence" value="ECO:0007669"/>
    <property type="project" value="TreeGrafter"/>
</dbReference>
<keyword evidence="2 4" id="KW-0689">Ribosomal protein</keyword>
<organism evidence="6 7">
    <name type="scientific">Wallemia hederae</name>
    <dbReference type="NCBI Taxonomy" id="1540922"/>
    <lineage>
        <taxon>Eukaryota</taxon>
        <taxon>Fungi</taxon>
        <taxon>Dikarya</taxon>
        <taxon>Basidiomycota</taxon>
        <taxon>Wallemiomycotina</taxon>
        <taxon>Wallemiomycetes</taxon>
        <taxon>Wallemiales</taxon>
        <taxon>Wallemiaceae</taxon>
        <taxon>Wallemia</taxon>
    </lineage>
</organism>
<gene>
    <name evidence="6" type="ORF">E3P99_03310</name>
</gene>
<evidence type="ECO:0000256" key="3">
    <source>
        <dbReference type="ARBA" id="ARBA00023274"/>
    </source>
</evidence>
<comment type="caution">
    <text evidence="6">The sequence shown here is derived from an EMBL/GenBank/DDBJ whole genome shotgun (WGS) entry which is preliminary data.</text>
</comment>
<dbReference type="Pfam" id="PF01196">
    <property type="entry name" value="Ribosomal_L17"/>
    <property type="match status" value="1"/>
</dbReference>
<sequence length="255" mass="29090">MVKKHLHLNKQNKNMLMRNLVSQLFTHQQITTTLPKAKEAKKVADRLITKGKKGTDQSISLANSFLISSSTQNPLETLQNDLVQRYKDRNGGYTRIHLLGNRQGDNAPQAVLELVDNPRDIKRHVLARTIARECVLRRRQWQPSQSNILRQLTQHNLEKVTRFLSEQQKQEFNDMVLAHQDRLLAESRLGLSEVDSANKPQSNTLTWPKKGKQVFAGERTTGMSKREGSPISLSKGILRKAQQPATNKLAMETRM</sequence>
<evidence type="ECO:0008006" key="8">
    <source>
        <dbReference type="Google" id="ProtNLM"/>
    </source>
</evidence>
<name>A0A4T0FIN7_9BASI</name>
<evidence type="ECO:0000313" key="6">
    <source>
        <dbReference type="EMBL" id="TIA87214.1"/>
    </source>
</evidence>
<proteinExistence type="inferred from homology"/>
<evidence type="ECO:0000256" key="1">
    <source>
        <dbReference type="ARBA" id="ARBA00008777"/>
    </source>
</evidence>
<protein>
    <recommendedName>
        <fullName evidence="8">Ribosomal protein L17</fullName>
    </recommendedName>
</protein>
<evidence type="ECO:0000256" key="5">
    <source>
        <dbReference type="SAM" id="MobiDB-lite"/>
    </source>
</evidence>
<evidence type="ECO:0000256" key="2">
    <source>
        <dbReference type="ARBA" id="ARBA00022980"/>
    </source>
</evidence>
<dbReference type="PANTHER" id="PTHR14413">
    <property type="entry name" value="RIBOSOMAL PROTEIN L17"/>
    <property type="match status" value="1"/>
</dbReference>
<dbReference type="SUPFAM" id="SSF64263">
    <property type="entry name" value="Prokaryotic ribosomal protein L17"/>
    <property type="match status" value="1"/>
</dbReference>
<dbReference type="InterPro" id="IPR047859">
    <property type="entry name" value="Ribosomal_bL17_CS"/>
</dbReference>
<dbReference type="OrthoDB" id="275000at2759"/>
<dbReference type="EMBL" id="SPNW01000061">
    <property type="protein sequence ID" value="TIA87214.1"/>
    <property type="molecule type" value="Genomic_DNA"/>
</dbReference>
<reference evidence="6 7" key="1">
    <citation type="submission" date="2019-03" db="EMBL/GenBank/DDBJ databases">
        <title>Sequencing 23 genomes of Wallemia ichthyophaga.</title>
        <authorList>
            <person name="Gostincar C."/>
        </authorList>
    </citation>
    <scope>NUCLEOTIDE SEQUENCE [LARGE SCALE GENOMIC DNA]</scope>
    <source>
        <strain evidence="6 7">EXF-5753</strain>
    </source>
</reference>